<keyword evidence="2" id="KW-0413">Isomerase</keyword>
<dbReference type="PANTHER" id="PTHR12110:SF41">
    <property type="entry name" value="INOSOSE DEHYDRATASE"/>
    <property type="match status" value="1"/>
</dbReference>
<dbReference type="GO" id="GO:0016853">
    <property type="term" value="F:isomerase activity"/>
    <property type="evidence" value="ECO:0007669"/>
    <property type="project" value="UniProtKB-KW"/>
</dbReference>
<proteinExistence type="predicted"/>
<dbReference type="Gene3D" id="3.20.20.150">
    <property type="entry name" value="Divalent-metal-dependent TIM barrel enzymes"/>
    <property type="match status" value="1"/>
</dbReference>
<protein>
    <submittedName>
        <fullName evidence="2">Sugar phosphate isomerase/epimerase</fullName>
    </submittedName>
</protein>
<accession>A0A6B0YNW0</accession>
<dbReference type="AlphaFoldDB" id="A0A6B0YNW0"/>
<dbReference type="EMBL" id="VXRG01000004">
    <property type="protein sequence ID" value="MXY91885.1"/>
    <property type="molecule type" value="Genomic_DNA"/>
</dbReference>
<feature type="domain" description="Xylose isomerase-like TIM barrel" evidence="1">
    <location>
        <begin position="28"/>
        <end position="277"/>
    </location>
</feature>
<dbReference type="SUPFAM" id="SSF51658">
    <property type="entry name" value="Xylose isomerase-like"/>
    <property type="match status" value="1"/>
</dbReference>
<gene>
    <name evidence="2" type="ORF">F4Y42_00360</name>
</gene>
<dbReference type="Pfam" id="PF01261">
    <property type="entry name" value="AP_endonuc_2"/>
    <property type="match status" value="1"/>
</dbReference>
<dbReference type="InterPro" id="IPR050312">
    <property type="entry name" value="IolE/XylAMocC-like"/>
</dbReference>
<reference evidence="2" key="1">
    <citation type="submission" date="2019-09" db="EMBL/GenBank/DDBJ databases">
        <title>Characterisation of the sponge microbiome using genome-centric metagenomics.</title>
        <authorList>
            <person name="Engelberts J.P."/>
            <person name="Robbins S.J."/>
            <person name="De Goeij J.M."/>
            <person name="Aranda M."/>
            <person name="Bell S.C."/>
            <person name="Webster N.S."/>
        </authorList>
    </citation>
    <scope>NUCLEOTIDE SEQUENCE</scope>
    <source>
        <strain evidence="2">SB0664_bin_27</strain>
    </source>
</reference>
<organism evidence="2">
    <name type="scientific">Caldilineaceae bacterium SB0664_bin_27</name>
    <dbReference type="NCBI Taxonomy" id="2605260"/>
    <lineage>
        <taxon>Bacteria</taxon>
        <taxon>Bacillati</taxon>
        <taxon>Chloroflexota</taxon>
        <taxon>Caldilineae</taxon>
        <taxon>Caldilineales</taxon>
        <taxon>Caldilineaceae</taxon>
    </lineage>
</organism>
<evidence type="ECO:0000259" key="1">
    <source>
        <dbReference type="Pfam" id="PF01261"/>
    </source>
</evidence>
<dbReference type="PANTHER" id="PTHR12110">
    <property type="entry name" value="HYDROXYPYRUVATE ISOMERASE"/>
    <property type="match status" value="1"/>
</dbReference>
<evidence type="ECO:0000313" key="2">
    <source>
        <dbReference type="EMBL" id="MXY91885.1"/>
    </source>
</evidence>
<sequence length="283" mass="30552">MNGRQLGVHLMVWSGRIDADEMALFPTISEMGYNGVELPIFDPATLDLTAIRQACVNSGLACTASTAMAPGLSLIDDERRTQGVAWLQKVVRAASALGADLLCGPMAVPVGELRGRGFTGQEFDNCVRSLQEVGAVASAEGVTLALEPLNRFETFMLNTVQDGVRLMNAVDQPSVGLLLDTFHMHIEEKSTPDAIRRAGMHIKHFHCSENDRGAVGSGQVDWTGTFQALADVRYSGWLVVESFNAVIPELAGATCIWRPLAESPDALAKESLSFLKRKKVHAT</sequence>
<comment type="caution">
    <text evidence="2">The sequence shown here is derived from an EMBL/GenBank/DDBJ whole genome shotgun (WGS) entry which is preliminary data.</text>
</comment>
<name>A0A6B0YNW0_9CHLR</name>
<dbReference type="InterPro" id="IPR036237">
    <property type="entry name" value="Xyl_isomerase-like_sf"/>
</dbReference>
<dbReference type="InterPro" id="IPR013022">
    <property type="entry name" value="Xyl_isomerase-like_TIM-brl"/>
</dbReference>